<accession>A0A221T3I4</accession>
<evidence type="ECO:0000256" key="4">
    <source>
        <dbReference type="ARBA" id="ARBA00022729"/>
    </source>
</evidence>
<evidence type="ECO:0000313" key="8">
    <source>
        <dbReference type="EMBL" id="ASN83453.1"/>
    </source>
</evidence>
<evidence type="ECO:0000313" key="9">
    <source>
        <dbReference type="Proteomes" id="UP000259030"/>
    </source>
</evidence>
<dbReference type="KEGG" id="dfc:DFI_19845"/>
<organism evidence="8 9">
    <name type="scientific">Deinococcus ficus</name>
    <dbReference type="NCBI Taxonomy" id="317577"/>
    <lineage>
        <taxon>Bacteria</taxon>
        <taxon>Thermotogati</taxon>
        <taxon>Deinococcota</taxon>
        <taxon>Deinococci</taxon>
        <taxon>Deinococcales</taxon>
        <taxon>Deinococcaceae</taxon>
        <taxon>Deinococcus</taxon>
    </lineage>
</organism>
<dbReference type="EMBL" id="CP021084">
    <property type="protein sequence ID" value="ASN83453.1"/>
    <property type="molecule type" value="Genomic_DNA"/>
</dbReference>
<dbReference type="PANTHER" id="PTHR34296">
    <property type="entry name" value="TRANSCRIPTIONAL ACTIVATOR PROTEIN MED"/>
    <property type="match status" value="1"/>
</dbReference>
<evidence type="ECO:0000256" key="2">
    <source>
        <dbReference type="ARBA" id="ARBA00008610"/>
    </source>
</evidence>
<dbReference type="SUPFAM" id="SSF53822">
    <property type="entry name" value="Periplasmic binding protein-like I"/>
    <property type="match status" value="1"/>
</dbReference>
<dbReference type="RefSeq" id="WP_027462883.1">
    <property type="nucleotide sequence ID" value="NZ_CP021084.1"/>
</dbReference>
<dbReference type="CDD" id="cd06354">
    <property type="entry name" value="PBP1_PrnA-like"/>
    <property type="match status" value="1"/>
</dbReference>
<dbReference type="Proteomes" id="UP000259030">
    <property type="component" value="Plasmid pDFI3"/>
</dbReference>
<keyword evidence="5" id="KW-0472">Membrane</keyword>
<keyword evidence="9" id="KW-1185">Reference proteome</keyword>
<comment type="similarity">
    <text evidence="2">Belongs to the BMP lipoprotein family.</text>
</comment>
<dbReference type="InterPro" id="IPR050957">
    <property type="entry name" value="BMP_lipoprotein"/>
</dbReference>
<evidence type="ECO:0000259" key="7">
    <source>
        <dbReference type="Pfam" id="PF02608"/>
    </source>
</evidence>
<dbReference type="InterPro" id="IPR028082">
    <property type="entry name" value="Peripla_BP_I"/>
</dbReference>
<keyword evidence="3" id="KW-1003">Cell membrane</keyword>
<keyword evidence="4" id="KW-0732">Signal</keyword>
<evidence type="ECO:0000256" key="6">
    <source>
        <dbReference type="ARBA" id="ARBA00023288"/>
    </source>
</evidence>
<dbReference type="Gene3D" id="3.40.50.2300">
    <property type="match status" value="4"/>
</dbReference>
<dbReference type="AlphaFoldDB" id="A0A221T3I4"/>
<comment type="subcellular location">
    <subcellularLocation>
        <location evidence="1">Cell membrane</location>
        <topology evidence="1">Lipid-anchor</topology>
    </subcellularLocation>
</comment>
<sequence>MKKLLILTALGLAAHGISQTTPVKVGMVFDAGGKNDRSFNQSAYEGAQRAVRDLGVIQTDFDATSEGEKRTAPQAINEFAKQRYDFTAGIGYANNEAITAAAKANPNLKFGLVDDVSPAKNVASMIFKEEEGGYLVGYIAGLNTSTNRIGFVGGMEIPVIYRFAAGFKAGVRAANPKAKVTSRYVGGPNDYTAWDNPDKAYKQAADLTRQGADIIFHAAGNSGLGVIKFVKDKQCLKASQLPSGVKFTSDNFVKVPKSDAYKKACASDTRPLLFIGVDSNQNYLGDTDNNPVTLNHGLTSMVKRVDNVMYQVIKEVAEGKFKGGERLFGLKEDGVGFAMDRYNRALVPAAQVAKVAQQRAMIVSGSLKVPGR</sequence>
<dbReference type="PANTHER" id="PTHR34296:SF2">
    <property type="entry name" value="ABC TRANSPORTER GUANOSINE-BINDING PROTEIN NUPN"/>
    <property type="match status" value="1"/>
</dbReference>
<name>A0A221T3I4_9DEIO</name>
<dbReference type="Pfam" id="PF02608">
    <property type="entry name" value="Bmp"/>
    <property type="match status" value="1"/>
</dbReference>
<evidence type="ECO:0000256" key="5">
    <source>
        <dbReference type="ARBA" id="ARBA00023136"/>
    </source>
</evidence>
<evidence type="ECO:0000256" key="3">
    <source>
        <dbReference type="ARBA" id="ARBA00022475"/>
    </source>
</evidence>
<geneLocation type="plasmid" evidence="9">
    <name>pdfi3</name>
</geneLocation>
<dbReference type="InterPro" id="IPR003760">
    <property type="entry name" value="PnrA-like"/>
</dbReference>
<evidence type="ECO:0000256" key="1">
    <source>
        <dbReference type="ARBA" id="ARBA00004193"/>
    </source>
</evidence>
<gene>
    <name evidence="8" type="ORF">DFI_19845</name>
</gene>
<proteinExistence type="inferred from homology"/>
<reference evidence="8 9" key="1">
    <citation type="submission" date="2017-05" db="EMBL/GenBank/DDBJ databases">
        <title>The complete genome sequence of Deinococcus ficus isolated from the rhizosphere of the Ficus religiosa L. in Taiwan.</title>
        <authorList>
            <person name="Wu K.-M."/>
            <person name="Liao T.-L."/>
            <person name="Liu Y.-M."/>
            <person name="Young C.-C."/>
            <person name="Tsai S.-F."/>
        </authorList>
    </citation>
    <scope>NUCLEOTIDE SEQUENCE [LARGE SCALE GENOMIC DNA]</scope>
    <source>
        <strain evidence="8 9">CC-FR2-10</strain>
        <plasmid evidence="9">pdfi3</plasmid>
    </source>
</reference>
<feature type="domain" description="ABC transporter substrate-binding protein PnrA-like" evidence="7">
    <location>
        <begin position="24"/>
        <end position="370"/>
    </location>
</feature>
<keyword evidence="6" id="KW-0449">Lipoprotein</keyword>
<dbReference type="GO" id="GO:0005886">
    <property type="term" value="C:plasma membrane"/>
    <property type="evidence" value="ECO:0007669"/>
    <property type="project" value="UniProtKB-SubCell"/>
</dbReference>
<keyword evidence="8" id="KW-0614">Plasmid</keyword>
<protein>
    <submittedName>
        <fullName evidence="8">BMP family ABC transporter substrate-binding protein</fullName>
    </submittedName>
</protein>